<comment type="caution">
    <text evidence="1">The sequence shown here is derived from an EMBL/GenBank/DDBJ whole genome shotgun (WGS) entry which is preliminary data.</text>
</comment>
<evidence type="ECO:0000313" key="1">
    <source>
        <dbReference type="EMBL" id="MBB2975801.1"/>
    </source>
</evidence>
<evidence type="ECO:0008006" key="3">
    <source>
        <dbReference type="Google" id="ProtNLM"/>
    </source>
</evidence>
<evidence type="ECO:0000313" key="2">
    <source>
        <dbReference type="Proteomes" id="UP000529310"/>
    </source>
</evidence>
<name>A0A7W4V2W5_9MICO</name>
<dbReference type="PANTHER" id="PTHR15394">
    <property type="entry name" value="SERINE HYDROLASE RBBP9"/>
    <property type="match status" value="1"/>
</dbReference>
<keyword evidence="2" id="KW-1185">Reference proteome</keyword>
<dbReference type="Gene3D" id="3.40.50.1820">
    <property type="entry name" value="alpha/beta hydrolase"/>
    <property type="match status" value="1"/>
</dbReference>
<dbReference type="Pfam" id="PF06821">
    <property type="entry name" value="Ser_hydrolase"/>
    <property type="match status" value="1"/>
</dbReference>
<dbReference type="EMBL" id="JACHWQ010000003">
    <property type="protein sequence ID" value="MBB2975801.1"/>
    <property type="molecule type" value="Genomic_DNA"/>
</dbReference>
<dbReference type="InterPro" id="IPR029058">
    <property type="entry name" value="AB_hydrolase_fold"/>
</dbReference>
<protein>
    <recommendedName>
        <fullName evidence="3">Serine hydrolase family protein</fullName>
    </recommendedName>
</protein>
<dbReference type="SUPFAM" id="SSF53474">
    <property type="entry name" value="alpha/beta-Hydrolases"/>
    <property type="match status" value="1"/>
</dbReference>
<organism evidence="1 2">
    <name type="scientific">Microbacterium endophyticum</name>
    <dbReference type="NCBI Taxonomy" id="1526412"/>
    <lineage>
        <taxon>Bacteria</taxon>
        <taxon>Bacillati</taxon>
        <taxon>Actinomycetota</taxon>
        <taxon>Actinomycetes</taxon>
        <taxon>Micrococcales</taxon>
        <taxon>Microbacteriaceae</taxon>
        <taxon>Microbacterium</taxon>
    </lineage>
</organism>
<sequence>MIVVHGYGASPEAHWFPWLARVLRAADIDVVVVRLPQPLAPESSRWNAEVRDALGAPTETTWIVAHSLGAITTLRVLADLPTHWTLGGLVLVSGFTGRLAALPDLDSYLKDDVAVEDIATRIGERVMIRSDSDDYVPIEASDELAARLGAETVIVPDAVHFLDENGVTEFPQLARLLLSPANR</sequence>
<dbReference type="AlphaFoldDB" id="A0A7W4V2W5"/>
<reference evidence="1 2" key="1">
    <citation type="submission" date="2020-08" db="EMBL/GenBank/DDBJ databases">
        <title>Sequencing the genomes of 1000 actinobacteria strains.</title>
        <authorList>
            <person name="Klenk H.-P."/>
        </authorList>
    </citation>
    <scope>NUCLEOTIDE SEQUENCE [LARGE SCALE GENOMIC DNA]</scope>
    <source>
        <strain evidence="1 2">DSM 27099</strain>
    </source>
</reference>
<dbReference type="InterPro" id="IPR010662">
    <property type="entry name" value="RBBP9/YdeN"/>
</dbReference>
<dbReference type="PANTHER" id="PTHR15394:SF3">
    <property type="entry name" value="SERINE HYDROLASE RBBP9"/>
    <property type="match status" value="1"/>
</dbReference>
<dbReference type="Proteomes" id="UP000529310">
    <property type="component" value="Unassembled WGS sequence"/>
</dbReference>
<proteinExistence type="predicted"/>
<accession>A0A7W4V2W5</accession>
<dbReference type="GO" id="GO:0016787">
    <property type="term" value="F:hydrolase activity"/>
    <property type="evidence" value="ECO:0007669"/>
    <property type="project" value="InterPro"/>
</dbReference>
<gene>
    <name evidence="1" type="ORF">FHX49_001368</name>
</gene>